<feature type="domain" description="AAA+ ATPase" evidence="4">
    <location>
        <begin position="208"/>
        <end position="395"/>
    </location>
</feature>
<organism evidence="5 6">
    <name type="scientific">Thermomonas carbonis</name>
    <dbReference type="NCBI Taxonomy" id="1463158"/>
    <lineage>
        <taxon>Bacteria</taxon>
        <taxon>Pseudomonadati</taxon>
        <taxon>Pseudomonadota</taxon>
        <taxon>Gammaproteobacteria</taxon>
        <taxon>Lysobacterales</taxon>
        <taxon>Lysobacteraceae</taxon>
        <taxon>Thermomonas</taxon>
    </lineage>
</organism>
<evidence type="ECO:0000256" key="3">
    <source>
        <dbReference type="ARBA" id="ARBA00022840"/>
    </source>
</evidence>
<protein>
    <submittedName>
        <fullName evidence="5">YifB family Mg chelatase-like AAA ATPase</fullName>
    </submittedName>
</protein>
<dbReference type="Pfam" id="PF01078">
    <property type="entry name" value="Mg_chelatase"/>
    <property type="match status" value="1"/>
</dbReference>
<dbReference type="Gene3D" id="3.40.50.300">
    <property type="entry name" value="P-loop containing nucleotide triphosphate hydrolases"/>
    <property type="match status" value="1"/>
</dbReference>
<dbReference type="PANTHER" id="PTHR32039">
    <property type="entry name" value="MAGNESIUM-CHELATASE SUBUNIT CHLI"/>
    <property type="match status" value="1"/>
</dbReference>
<evidence type="ECO:0000256" key="1">
    <source>
        <dbReference type="ARBA" id="ARBA00006354"/>
    </source>
</evidence>
<keyword evidence="6" id="KW-1185">Reference proteome</keyword>
<dbReference type="InterPro" id="IPR014721">
    <property type="entry name" value="Ribsml_uS5_D2-typ_fold_subgr"/>
</dbReference>
<dbReference type="InterPro" id="IPR045006">
    <property type="entry name" value="CHLI-like"/>
</dbReference>
<name>A0A7G9SSF8_9GAMM</name>
<evidence type="ECO:0000313" key="6">
    <source>
        <dbReference type="Proteomes" id="UP000515804"/>
    </source>
</evidence>
<dbReference type="PRINTS" id="PR01657">
    <property type="entry name" value="MCMFAMILY"/>
</dbReference>
<dbReference type="GO" id="GO:0005524">
    <property type="term" value="F:ATP binding"/>
    <property type="evidence" value="ECO:0007669"/>
    <property type="project" value="UniProtKB-KW"/>
</dbReference>
<dbReference type="SUPFAM" id="SSF54211">
    <property type="entry name" value="Ribosomal protein S5 domain 2-like"/>
    <property type="match status" value="1"/>
</dbReference>
<dbReference type="InterPro" id="IPR020568">
    <property type="entry name" value="Ribosomal_Su5_D2-typ_SF"/>
</dbReference>
<dbReference type="InterPro" id="IPR027417">
    <property type="entry name" value="P-loop_NTPase"/>
</dbReference>
<dbReference type="SMART" id="SM00382">
    <property type="entry name" value="AAA"/>
    <property type="match status" value="1"/>
</dbReference>
<dbReference type="InterPro" id="IPR000523">
    <property type="entry name" value="Mg_chelatse_chII-like_cat_dom"/>
</dbReference>
<dbReference type="Gene3D" id="3.30.230.10">
    <property type="match status" value="1"/>
</dbReference>
<dbReference type="GO" id="GO:0003677">
    <property type="term" value="F:DNA binding"/>
    <property type="evidence" value="ECO:0007669"/>
    <property type="project" value="InterPro"/>
</dbReference>
<dbReference type="InterPro" id="IPR004482">
    <property type="entry name" value="Mg_chelat-rel"/>
</dbReference>
<reference evidence="5 6" key="1">
    <citation type="submission" date="2020-08" db="EMBL/GenBank/DDBJ databases">
        <title>Genome sequence of Thermomonas carbonis KCTC 42013T.</title>
        <authorList>
            <person name="Hyun D.-W."/>
            <person name="Bae J.-W."/>
        </authorList>
    </citation>
    <scope>NUCLEOTIDE SEQUENCE [LARGE SCALE GENOMIC DNA]</scope>
    <source>
        <strain evidence="5 6">KCTC 42013</strain>
    </source>
</reference>
<dbReference type="Pfam" id="PF13541">
    <property type="entry name" value="ChlI"/>
    <property type="match status" value="1"/>
</dbReference>
<keyword evidence="2" id="KW-0547">Nucleotide-binding</keyword>
<dbReference type="InterPro" id="IPR025158">
    <property type="entry name" value="Mg_chelat-rel_C"/>
</dbReference>
<proteinExistence type="inferred from homology"/>
<sequence length="509" mass="54344">MGLAIVHSRARVGVRAPEVRVEVHLAGGLPAMSIVGLPEAAVREAKDRVRAAIQCAQFEFPSRRITINLAPADLPKDGGRFDLAIALGILAASGQLSNDTLQEWEFLGELALTGEIRSVDGVLGAAIAAGEAGRRLLVAPGNGPEAALASTVDVRTARTLLEVCAALDAGKVLPRAEPLPCRDRPPPDLADVRGQAQARRALEIAAAGSHHLFFVGPPGSGKTLLASRLCGILPPPSEAEALETASIASARGFGEGGRGLDPTRWRQRPFRAPHHTASAVALVGGGADPRPGEISLAHHGVLFLDELPEWSRHALEVLREPLESGSVHISRAARHCEFPARFQLVAAMNPCPCGWAGDPSGRCLCNDEMIRRYRARISGPLLERIDLHVEVPRLPPSALRTDGPPGESSASVGERVLRARAVQEARCGQVNARFDQSQTDAHCRLAPRDTVLLERAVDSLQLSARSLHRILRVARTIADLADSPDIQTPHLTEAIGYRKLERGRERAAA</sequence>
<dbReference type="RefSeq" id="WP_187553298.1">
    <property type="nucleotide sequence ID" value="NZ_BMZL01000001.1"/>
</dbReference>
<gene>
    <name evidence="5" type="ORF">H9L16_04080</name>
</gene>
<dbReference type="AlphaFoldDB" id="A0A7G9SSF8"/>
<comment type="similarity">
    <text evidence="1">Belongs to the Mg-chelatase subunits D/I family. ComM subfamily.</text>
</comment>
<dbReference type="SUPFAM" id="SSF52540">
    <property type="entry name" value="P-loop containing nucleoside triphosphate hydrolases"/>
    <property type="match status" value="1"/>
</dbReference>
<dbReference type="Pfam" id="PF13335">
    <property type="entry name" value="Mg_chelatase_C"/>
    <property type="match status" value="1"/>
</dbReference>
<evidence type="ECO:0000313" key="5">
    <source>
        <dbReference type="EMBL" id="QNN70783.1"/>
    </source>
</evidence>
<dbReference type="NCBIfam" id="NF007365">
    <property type="entry name" value="PRK09862.1"/>
    <property type="match status" value="1"/>
</dbReference>
<dbReference type="NCBIfam" id="TIGR00368">
    <property type="entry name" value="YifB family Mg chelatase-like AAA ATPase"/>
    <property type="match status" value="1"/>
</dbReference>
<dbReference type="InterPro" id="IPR001208">
    <property type="entry name" value="MCM_dom"/>
</dbReference>
<dbReference type="EMBL" id="CP060719">
    <property type="protein sequence ID" value="QNN70783.1"/>
    <property type="molecule type" value="Genomic_DNA"/>
</dbReference>
<evidence type="ECO:0000256" key="2">
    <source>
        <dbReference type="ARBA" id="ARBA00022741"/>
    </source>
</evidence>
<keyword evidence="3" id="KW-0067">ATP-binding</keyword>
<dbReference type="InterPro" id="IPR003593">
    <property type="entry name" value="AAA+_ATPase"/>
</dbReference>
<evidence type="ECO:0000259" key="4">
    <source>
        <dbReference type="SMART" id="SM00382"/>
    </source>
</evidence>
<accession>A0A7G9SSF8</accession>
<dbReference type="KEGG" id="tcn:H9L16_04080"/>
<dbReference type="Proteomes" id="UP000515804">
    <property type="component" value="Chromosome"/>
</dbReference>
<dbReference type="PANTHER" id="PTHR32039:SF7">
    <property type="entry name" value="COMPETENCE PROTEIN COMM"/>
    <property type="match status" value="1"/>
</dbReference>